<comment type="caution">
    <text evidence="1">The sequence shown here is derived from an EMBL/GenBank/DDBJ whole genome shotgun (WGS) entry which is preliminary data.</text>
</comment>
<sequence length="291" mass="31042">ITLIRNQRIMSMVESLLSVSGINLFGHFVIDLQVVNPLLNPIVAQVASAENIPALIDNKDVNGVPVVAGDRIVVWKQRVLEQIEVYTVNAAGVPWTKGDTAAGAVIQVTGGDSFVGYFMKLENGFEFIGRRQGAGNRTGQNRLLENQLENGRFARIYGFSFEGSYYDLPRPVIFLVHGDGELVAEDLGKFSPARSPSPTGLTGLAAADFDFADGLRVWSYDKADYTVRMDVETGMFEDVLLAAMFGGGPGGMDAAGMSARGMSAKGMSARGMSARGMSARGMSARGGGNSD</sequence>
<dbReference type="RefSeq" id="WP_097574107.1">
    <property type="nucleotide sequence ID" value="NZ_NWQG01000069.1"/>
</dbReference>
<dbReference type="EMBL" id="NWQG01000069">
    <property type="protein sequence ID" value="PDQ20675.1"/>
    <property type="molecule type" value="Genomic_DNA"/>
</dbReference>
<keyword evidence="2" id="KW-1185">Reference proteome</keyword>
<gene>
    <name evidence="1" type="ORF">CN311_12920</name>
</gene>
<protein>
    <submittedName>
        <fullName evidence="1">Uncharacterized protein</fullName>
    </submittedName>
</protein>
<evidence type="ECO:0000313" key="2">
    <source>
        <dbReference type="Proteomes" id="UP000219182"/>
    </source>
</evidence>
<evidence type="ECO:0000313" key="1">
    <source>
        <dbReference type="EMBL" id="PDQ20675.1"/>
    </source>
</evidence>
<accession>A0A2A6FG14</accession>
<reference evidence="1 2" key="1">
    <citation type="submission" date="2017-09" db="EMBL/GenBank/DDBJ databases">
        <title>Mesorhizobum sanjuanii sp. nov. isolated from nodules of Lotus tenuis in saline-alkaline lowlands of Flooding Pampa.</title>
        <authorList>
            <person name="Sannazzaro A.I."/>
            <person name="Torres Tejerizo G.A."/>
            <person name="Fontana F."/>
            <person name="Cumpa Velazquez L.M."/>
            <person name="Hansen L."/>
            <person name="Pistorio M."/>
            <person name="Estrella M.J."/>
        </authorList>
    </citation>
    <scope>NUCLEOTIDE SEQUENCE [LARGE SCALE GENOMIC DNA]</scope>
    <source>
        <strain evidence="1 2">BSA136</strain>
    </source>
</reference>
<organism evidence="1 2">
    <name type="scientific">Mesorhizobium sanjuanii</name>
    <dbReference type="NCBI Taxonomy" id="2037900"/>
    <lineage>
        <taxon>Bacteria</taxon>
        <taxon>Pseudomonadati</taxon>
        <taxon>Pseudomonadota</taxon>
        <taxon>Alphaproteobacteria</taxon>
        <taxon>Hyphomicrobiales</taxon>
        <taxon>Phyllobacteriaceae</taxon>
        <taxon>Mesorhizobium</taxon>
    </lineage>
</organism>
<proteinExistence type="predicted"/>
<name>A0A2A6FG14_9HYPH</name>
<feature type="non-terminal residue" evidence="1">
    <location>
        <position position="1"/>
    </location>
</feature>
<dbReference type="AlphaFoldDB" id="A0A2A6FG14"/>
<dbReference type="Proteomes" id="UP000219182">
    <property type="component" value="Unassembled WGS sequence"/>
</dbReference>